<evidence type="ECO:0000256" key="1">
    <source>
        <dbReference type="SAM" id="MobiDB-lite"/>
    </source>
</evidence>
<gene>
    <name evidence="2" type="ORF">DM02DRAFT_662244</name>
</gene>
<feature type="compositionally biased region" description="Basic and acidic residues" evidence="1">
    <location>
        <begin position="233"/>
        <end position="262"/>
    </location>
</feature>
<feature type="region of interest" description="Disordered" evidence="1">
    <location>
        <begin position="95"/>
        <end position="271"/>
    </location>
</feature>
<sequence length="271" mass="29579">MGRIMKNALPTVAAFAANVFRHLSRLHGYKGSLVCEDDVDNWAQAKDHLETISNEDKVLRLLNLLMGTSVKAEHIANATQYKSTPDLFTTAQSVQAMGTSGTPRKRKEPEKINADSPGSPSAKRARLDDDGADQTLSEGDVEDFEAGDAITKHLTARMRKDDEAQAEKERKKREKQEKKGSANTPKGNSRGSSLRGGSSRGDKNSKGGSSKGGKNTPPSDSSTVTKIVISQRTSDRIREKIREKTAGKDADRVRDWDAGRDSDNDEPMPEV</sequence>
<proteinExistence type="predicted"/>
<organism evidence="2 3">
    <name type="scientific">Periconia macrospinosa</name>
    <dbReference type="NCBI Taxonomy" id="97972"/>
    <lineage>
        <taxon>Eukaryota</taxon>
        <taxon>Fungi</taxon>
        <taxon>Dikarya</taxon>
        <taxon>Ascomycota</taxon>
        <taxon>Pezizomycotina</taxon>
        <taxon>Dothideomycetes</taxon>
        <taxon>Pleosporomycetidae</taxon>
        <taxon>Pleosporales</taxon>
        <taxon>Massarineae</taxon>
        <taxon>Periconiaceae</taxon>
        <taxon>Periconia</taxon>
    </lineage>
</organism>
<keyword evidence="3" id="KW-1185">Reference proteome</keyword>
<feature type="compositionally biased region" description="Polar residues" evidence="1">
    <location>
        <begin position="216"/>
        <end position="232"/>
    </location>
</feature>
<feature type="compositionally biased region" description="Basic and acidic residues" evidence="1">
    <location>
        <begin position="158"/>
        <end position="180"/>
    </location>
</feature>
<feature type="compositionally biased region" description="Low complexity" evidence="1">
    <location>
        <begin position="187"/>
        <end position="197"/>
    </location>
</feature>
<feature type="compositionally biased region" description="Low complexity" evidence="1">
    <location>
        <begin position="206"/>
        <end position="215"/>
    </location>
</feature>
<name>A0A2V1D554_9PLEO</name>
<dbReference type="EMBL" id="KZ805611">
    <property type="protein sequence ID" value="PVH93151.1"/>
    <property type="molecule type" value="Genomic_DNA"/>
</dbReference>
<evidence type="ECO:0000313" key="3">
    <source>
        <dbReference type="Proteomes" id="UP000244855"/>
    </source>
</evidence>
<dbReference type="AlphaFoldDB" id="A0A2V1D554"/>
<protein>
    <submittedName>
        <fullName evidence="2">Uncharacterized protein</fullName>
    </submittedName>
</protein>
<dbReference type="Proteomes" id="UP000244855">
    <property type="component" value="Unassembled WGS sequence"/>
</dbReference>
<evidence type="ECO:0000313" key="2">
    <source>
        <dbReference type="EMBL" id="PVH93151.1"/>
    </source>
</evidence>
<reference evidence="2 3" key="1">
    <citation type="journal article" date="2018" name="Sci. Rep.">
        <title>Comparative genomics provides insights into the lifestyle and reveals functional heterogeneity of dark septate endophytic fungi.</title>
        <authorList>
            <person name="Knapp D.G."/>
            <person name="Nemeth J.B."/>
            <person name="Barry K."/>
            <person name="Hainaut M."/>
            <person name="Henrissat B."/>
            <person name="Johnson J."/>
            <person name="Kuo A."/>
            <person name="Lim J.H.P."/>
            <person name="Lipzen A."/>
            <person name="Nolan M."/>
            <person name="Ohm R.A."/>
            <person name="Tamas L."/>
            <person name="Grigoriev I.V."/>
            <person name="Spatafora J.W."/>
            <person name="Nagy L.G."/>
            <person name="Kovacs G.M."/>
        </authorList>
    </citation>
    <scope>NUCLEOTIDE SEQUENCE [LARGE SCALE GENOMIC DNA]</scope>
    <source>
        <strain evidence="2 3">DSE2036</strain>
    </source>
</reference>
<accession>A0A2V1D554</accession>